<feature type="compositionally biased region" description="Basic residues" evidence="8">
    <location>
        <begin position="165"/>
        <end position="188"/>
    </location>
</feature>
<feature type="compositionally biased region" description="Basic and acidic residues" evidence="8">
    <location>
        <begin position="40"/>
        <end position="53"/>
    </location>
</feature>
<comment type="similarity">
    <text evidence="2">Belongs to the rad17/RAD24 family.</text>
</comment>
<evidence type="ECO:0000256" key="5">
    <source>
        <dbReference type="ARBA" id="ARBA00022840"/>
    </source>
</evidence>
<keyword evidence="5" id="KW-0067">ATP-binding</keyword>
<keyword evidence="6" id="KW-0539">Nucleus</keyword>
<proteinExistence type="inferred from homology"/>
<dbReference type="GO" id="GO:0003689">
    <property type="term" value="F:DNA clamp loader activity"/>
    <property type="evidence" value="ECO:0007669"/>
    <property type="project" value="TreeGrafter"/>
</dbReference>
<feature type="compositionally biased region" description="Acidic residues" evidence="8">
    <location>
        <begin position="54"/>
        <end position="68"/>
    </location>
</feature>
<reference evidence="9" key="1">
    <citation type="submission" date="2019-08" db="EMBL/GenBank/DDBJ databases">
        <title>Reference gene set and small RNA set construction with multiple tissues from Davidia involucrata Baill.</title>
        <authorList>
            <person name="Yang H."/>
            <person name="Zhou C."/>
            <person name="Li G."/>
            <person name="Wang J."/>
            <person name="Gao P."/>
            <person name="Wang M."/>
            <person name="Wang R."/>
            <person name="Zhao Y."/>
        </authorList>
    </citation>
    <scope>NUCLEOTIDE SEQUENCE</scope>
    <source>
        <tissue evidence="9">Mixed with DoveR01_LX</tissue>
    </source>
</reference>
<dbReference type="InterPro" id="IPR004582">
    <property type="entry name" value="Checkpoint_prot_Rad17_Rad24"/>
</dbReference>
<evidence type="ECO:0000256" key="8">
    <source>
        <dbReference type="SAM" id="MobiDB-lite"/>
    </source>
</evidence>
<keyword evidence="3" id="KW-0547">Nucleotide-binding</keyword>
<keyword evidence="7" id="KW-0131">Cell cycle</keyword>
<evidence type="ECO:0000256" key="1">
    <source>
        <dbReference type="ARBA" id="ARBA00004123"/>
    </source>
</evidence>
<dbReference type="GO" id="GO:0005634">
    <property type="term" value="C:nucleus"/>
    <property type="evidence" value="ECO:0007669"/>
    <property type="project" value="UniProtKB-SubCell"/>
</dbReference>
<feature type="compositionally biased region" description="Basic and acidic residues" evidence="8">
    <location>
        <begin position="189"/>
        <end position="199"/>
    </location>
</feature>
<dbReference type="SUPFAM" id="SSF52540">
    <property type="entry name" value="P-loop containing nucleoside triphosphate hydrolases"/>
    <property type="match status" value="1"/>
</dbReference>
<evidence type="ECO:0000256" key="6">
    <source>
        <dbReference type="ARBA" id="ARBA00023242"/>
    </source>
</evidence>
<name>A0A5B7B8E5_DAVIN</name>
<sequence length="1354" mass="153130">MEKPAEEATGVEVIDIGDVQPSEQTRVRRRLVQSTLFPHRSQDNGKESVIKEDENCDEDEDQDDEENEYCGSQSKKKRKQKPKAMPQSRASKKVAVNGNETLGGKVDDKDSPVIDKSNFFSKVSERRQRHQNKRQKEQPCVGSPEDNDNTCSPPESASKDIRSPRQLRRRVNTTPQKRRVSTTPKKKVRNSDIKEEHCRQNSTNPSQCEHASQPTPDLRLEAKMSAEENSRIFAGRQIHPFFSSWKMGKRNQETDTVENKWCFVERKEKSITFSPIHVFEKARDDAVSLDWGNWMFTEGSFISTNSGLESECSPVFEGSVNSLCFDNLLSASDPTGSSLLHNEVNLDQHHILQEVVSLDQSSIQRDYLHAISSTLLADEQMTHLELVKDIEVDHKVVKIDFFSGKAGCVRSPDVEWQGRFLQERMMPYYHGCGNQPENSLWTNKYQPEKAIEVCGNSESVKSLSEWLHLWNERGYRTGKDSTNGDKRIMQDADYNCYQSDCDSENINETITLKNVLLVTGPVGSGKSAAIYACAKEQGFQVIEVNASDWRNGTLVKQRFGEAVESHWLQWTPENHVVSESKLLLKSSQAIPNTTAAQESNNEVIELIPLSDEEDSQNAHGIPGKFTCKENRTASYKSETKTLILFEDVDATLYEDRGFIGTIQQLAETAKRPMILTSNSNNPVLPNNLDRLEVCFTLPSMKELLHHVFMVCAAEKVNIQPCLLERFIGYCQGDIRKTIMHLQFWCQGQRCRKDSKVQRAYGPLLFDLDAGHRILPKIIPWGYHSQLSETVEKEITRSLLMMEESSSLMEVVEEEELNHNEMQNSSKMHKNDPDSIEAKKEAMLSRHFCIHNEDEFAAQFPTACEFSNSSGSPVAFARRNVRRKLDTVLSSNSGDEWLDDGFPVVSGIPYGDTNNEIFLEVNSKSPPHCLATERCFNPLSEQLLHSEGQKLVENHYDCSEPADYTQLNGTCKSVEISCVPESSFVPETEINDGMVLFSRTVSCGHIADIAETVSASSDLMQNLLPVEANDLNKSLAVLHKNSEMMGNTCDMDTESVEGEEVGDSHIERMESVPRGYQVMDECSRMDFRRIQCMEKPRSWMVTDSVQETWRRLRVCHTDLRKYVTPELKDASHVLKLAYRMSNLISEADLLLGDCQPLICDYLEPAMVPCEKSHAFSWHDDQLQMTSTIAQHGICFYANEIDTVGSKMGSSSRVDLAWEMLASSTNTMALGKLVSQDRRTIRSLETESPPKSGDSLKSEFESCLRDIVQSIIPQRSYLALKGDAFPEYLSSLSQISRSEASRLSESIDKTKKRRVRVARHYLSSGALMLSPEDISLLGQCNCYRKVTSQSMDASFR</sequence>
<protein>
    <recommendedName>
        <fullName evidence="10">AAA+ ATPase domain-containing protein</fullName>
    </recommendedName>
</protein>
<evidence type="ECO:0000256" key="4">
    <source>
        <dbReference type="ARBA" id="ARBA00022763"/>
    </source>
</evidence>
<evidence type="ECO:0000256" key="7">
    <source>
        <dbReference type="ARBA" id="ARBA00023306"/>
    </source>
</evidence>
<accession>A0A5B7B8E5</accession>
<dbReference type="GO" id="GO:0003682">
    <property type="term" value="F:chromatin binding"/>
    <property type="evidence" value="ECO:0007669"/>
    <property type="project" value="TreeGrafter"/>
</dbReference>
<dbReference type="EMBL" id="GHES01034105">
    <property type="protein sequence ID" value="MPA64664.1"/>
    <property type="molecule type" value="Transcribed_RNA"/>
</dbReference>
<dbReference type="GO" id="GO:0000077">
    <property type="term" value="P:DNA damage checkpoint signaling"/>
    <property type="evidence" value="ECO:0007669"/>
    <property type="project" value="TreeGrafter"/>
</dbReference>
<evidence type="ECO:0000256" key="2">
    <source>
        <dbReference type="ARBA" id="ARBA00006168"/>
    </source>
</evidence>
<dbReference type="PANTHER" id="PTHR12172">
    <property type="entry name" value="CELL CYCLE CHECKPOINT PROTEIN RAD17"/>
    <property type="match status" value="1"/>
</dbReference>
<organism evidence="9">
    <name type="scientific">Davidia involucrata</name>
    <name type="common">Dove tree</name>
    <dbReference type="NCBI Taxonomy" id="16924"/>
    <lineage>
        <taxon>Eukaryota</taxon>
        <taxon>Viridiplantae</taxon>
        <taxon>Streptophyta</taxon>
        <taxon>Embryophyta</taxon>
        <taxon>Tracheophyta</taxon>
        <taxon>Spermatophyta</taxon>
        <taxon>Magnoliopsida</taxon>
        <taxon>eudicotyledons</taxon>
        <taxon>Gunneridae</taxon>
        <taxon>Pentapetalae</taxon>
        <taxon>asterids</taxon>
        <taxon>Cornales</taxon>
        <taxon>Nyssaceae</taxon>
        <taxon>Davidia</taxon>
    </lineage>
</organism>
<evidence type="ECO:0008006" key="10">
    <source>
        <dbReference type="Google" id="ProtNLM"/>
    </source>
</evidence>
<gene>
    <name evidence="9" type="ORF">Din_034105</name>
</gene>
<evidence type="ECO:0000256" key="3">
    <source>
        <dbReference type="ARBA" id="ARBA00022741"/>
    </source>
</evidence>
<dbReference type="FunFam" id="1.10.8.60:FF:000116">
    <property type="entry name" value="p-loop containing nucleoside triphosphate hydrolase superfamily protein"/>
    <property type="match status" value="1"/>
</dbReference>
<feature type="compositionally biased region" description="Polar residues" evidence="8">
    <location>
        <begin position="200"/>
        <end position="214"/>
    </location>
</feature>
<dbReference type="GO" id="GO:0005524">
    <property type="term" value="F:ATP binding"/>
    <property type="evidence" value="ECO:0007669"/>
    <property type="project" value="UniProtKB-KW"/>
</dbReference>
<dbReference type="GO" id="GO:0033314">
    <property type="term" value="P:mitotic DNA replication checkpoint signaling"/>
    <property type="evidence" value="ECO:0007669"/>
    <property type="project" value="TreeGrafter"/>
</dbReference>
<dbReference type="Gene3D" id="1.10.8.60">
    <property type="match status" value="1"/>
</dbReference>
<keyword evidence="4" id="KW-0227">DNA damage</keyword>
<evidence type="ECO:0000313" key="9">
    <source>
        <dbReference type="EMBL" id="MPA64664.1"/>
    </source>
</evidence>
<dbReference type="Gene3D" id="3.40.50.300">
    <property type="entry name" value="P-loop containing nucleotide triphosphate hydrolases"/>
    <property type="match status" value="1"/>
</dbReference>
<feature type="region of interest" description="Disordered" evidence="8">
    <location>
        <begin position="1"/>
        <end position="214"/>
    </location>
</feature>
<dbReference type="PANTHER" id="PTHR12172:SF1">
    <property type="entry name" value="P-LOOP CONTAINING NUCLEOSIDE TRIPHOSPHATE HYDROLASES SUPERFAMILY PROTEIN"/>
    <property type="match status" value="1"/>
</dbReference>
<comment type="subcellular location">
    <subcellularLocation>
        <location evidence="1">Nucleus</location>
    </subcellularLocation>
</comment>
<dbReference type="GO" id="GO:0006281">
    <property type="term" value="P:DNA repair"/>
    <property type="evidence" value="ECO:0007669"/>
    <property type="project" value="InterPro"/>
</dbReference>
<dbReference type="InterPro" id="IPR027417">
    <property type="entry name" value="P-loop_NTPase"/>
</dbReference>